<keyword evidence="3" id="KW-0548">Nucleotidyltransferase</keyword>
<dbReference type="Pfam" id="PF14461">
    <property type="entry name" value="Prok-E2_B"/>
    <property type="match status" value="1"/>
</dbReference>
<comment type="caution">
    <text evidence="3">The sequence shown here is derived from an EMBL/GenBank/DDBJ whole genome shotgun (WGS) entry which is preliminary data.</text>
</comment>
<sequence>MEILNSLEQELEVLDQTLFHRYERIDDIDPKEFRGCRVAYDIEVTINGKQAKLRVGIPPRFPAELPDFYDIENLFGSIPHKESDGFFCYTRNESLILDERFPGSILVNCLEKVLKLIEDGINGINRIDFFKEFEVYWRRQKGCGTLFGNINTELNYVRQLDFWVVPVEEGLAMIAMEKEEGLTRVVESLFKVNIKDGHKVRCIYLPLEREPLLLPPLYGELWDFKMLKEVVLSNLSSDNWKRFRKITRKSIPGDVSVGGECVILGVPLPEGGHVLFGSLMTLPNKGKLRDRKGRQMPDLQIHPFVQKPAGIKNYPLSIKRWNKEHLIERTGGEASIIDKHVVIVGTGAVGGEITVRMAKAGVKKLTLIDNDTYSLENIHRHPLGSEHVYIKSKKGIEVKDKVHALMDELNRKYPFTSVEPIPKRWDRVEKEGNIDWETVDLVIVAIGSPNIEMGINRFLAYKNIPTIFTWVEPLGIGGHAIVSHNNNRNGCYQCLFKPEEGDPLMNRSAFAKPNQSFTKAITGCGSTFVPYSFLDSERTAILATEIAIKTLIGQEEDNPLLSWKGDQNLFIKNGFLTTRRFDFSAEELFDKRYLYKDPNCPVCSGGRKMS</sequence>
<dbReference type="OrthoDB" id="4088010at2"/>
<dbReference type="GO" id="GO:0008641">
    <property type="term" value="F:ubiquitin-like modifier activating enzyme activity"/>
    <property type="evidence" value="ECO:0007669"/>
    <property type="project" value="InterPro"/>
</dbReference>
<keyword evidence="4" id="KW-1185">Reference proteome</keyword>
<proteinExistence type="predicted"/>
<dbReference type="InterPro" id="IPR032701">
    <property type="entry name" value="Prok-E2_B_dom"/>
</dbReference>
<dbReference type="CDD" id="cd01483">
    <property type="entry name" value="E1_enzyme_family"/>
    <property type="match status" value="1"/>
</dbReference>
<dbReference type="Proteomes" id="UP000031014">
    <property type="component" value="Unassembled WGS sequence"/>
</dbReference>
<evidence type="ECO:0000259" key="1">
    <source>
        <dbReference type="Pfam" id="PF00899"/>
    </source>
</evidence>
<evidence type="ECO:0000313" key="4">
    <source>
        <dbReference type="Proteomes" id="UP000031014"/>
    </source>
</evidence>
<reference evidence="3 4" key="1">
    <citation type="submission" date="2013-06" db="EMBL/GenBank/DDBJ databases">
        <title>Whole genome shotgun sequence of Bacillus selenatarsenatis SF-1.</title>
        <authorList>
            <person name="Kuroda M."/>
            <person name="Sei K."/>
            <person name="Yamashita M."/>
            <person name="Ike M."/>
        </authorList>
    </citation>
    <scope>NUCLEOTIDE SEQUENCE [LARGE SCALE GENOMIC DNA]</scope>
    <source>
        <strain evidence="3 4">SF-1</strain>
    </source>
</reference>
<keyword evidence="3" id="KW-0808">Transferase</keyword>
<dbReference type="InterPro" id="IPR000594">
    <property type="entry name" value="ThiF_NAD_FAD-bd"/>
</dbReference>
<protein>
    <submittedName>
        <fullName evidence="3">Sulfur carrier protein adenylyltransferase ThiF</fullName>
    </submittedName>
</protein>
<dbReference type="Gene3D" id="3.40.50.720">
    <property type="entry name" value="NAD(P)-binding Rossmann-like Domain"/>
    <property type="match status" value="1"/>
</dbReference>
<evidence type="ECO:0000313" key="3">
    <source>
        <dbReference type="EMBL" id="GAM14274.1"/>
    </source>
</evidence>
<dbReference type="SUPFAM" id="SSF69572">
    <property type="entry name" value="Activating enzymes of the ubiquitin-like proteins"/>
    <property type="match status" value="1"/>
</dbReference>
<dbReference type="STRING" id="1321606.SAMD00020551_2423"/>
<feature type="domain" description="THIF-type NAD/FAD binding fold" evidence="1">
    <location>
        <begin position="333"/>
        <end position="500"/>
    </location>
</feature>
<name>A0A0A8X4T0_MESS1</name>
<dbReference type="InterPro" id="IPR035985">
    <property type="entry name" value="Ubiquitin-activating_enz"/>
</dbReference>
<dbReference type="GO" id="GO:0016779">
    <property type="term" value="F:nucleotidyltransferase activity"/>
    <property type="evidence" value="ECO:0007669"/>
    <property type="project" value="UniProtKB-KW"/>
</dbReference>
<dbReference type="RefSeq" id="WP_041966045.1">
    <property type="nucleotide sequence ID" value="NZ_BASE01000054.1"/>
</dbReference>
<dbReference type="Pfam" id="PF00899">
    <property type="entry name" value="ThiF"/>
    <property type="match status" value="1"/>
</dbReference>
<dbReference type="AlphaFoldDB" id="A0A0A8X4T0"/>
<evidence type="ECO:0000259" key="2">
    <source>
        <dbReference type="Pfam" id="PF14461"/>
    </source>
</evidence>
<dbReference type="EMBL" id="BASE01000054">
    <property type="protein sequence ID" value="GAM14274.1"/>
    <property type="molecule type" value="Genomic_DNA"/>
</dbReference>
<gene>
    <name evidence="3" type="ORF">SAMD00020551_2423</name>
</gene>
<feature type="domain" description="Prokaryotic E2 family B" evidence="2">
    <location>
        <begin position="37"/>
        <end position="141"/>
    </location>
</feature>
<accession>A0A0A8X4T0</accession>
<organism evidence="3 4">
    <name type="scientific">Mesobacillus selenatarsenatis (strain DSM 18680 / JCM 14380 / FERM P-15431 / SF-1)</name>
    <dbReference type="NCBI Taxonomy" id="1321606"/>
    <lineage>
        <taxon>Bacteria</taxon>
        <taxon>Bacillati</taxon>
        <taxon>Bacillota</taxon>
        <taxon>Bacilli</taxon>
        <taxon>Bacillales</taxon>
        <taxon>Bacillaceae</taxon>
        <taxon>Mesobacillus</taxon>
    </lineage>
</organism>